<evidence type="ECO:0000256" key="4">
    <source>
        <dbReference type="ARBA" id="ARBA00023136"/>
    </source>
</evidence>
<proteinExistence type="predicted"/>
<evidence type="ECO:0000256" key="1">
    <source>
        <dbReference type="ARBA" id="ARBA00004127"/>
    </source>
</evidence>
<comment type="caution">
    <text evidence="6">The sequence shown here is derived from an EMBL/GenBank/DDBJ whole genome shotgun (WGS) entry which is preliminary data.</text>
</comment>
<dbReference type="Pfam" id="PF04191">
    <property type="entry name" value="PEMT"/>
    <property type="match status" value="1"/>
</dbReference>
<evidence type="ECO:0000256" key="3">
    <source>
        <dbReference type="ARBA" id="ARBA00022989"/>
    </source>
</evidence>
<feature type="transmembrane region" description="Helical" evidence="5">
    <location>
        <begin position="136"/>
        <end position="162"/>
    </location>
</feature>
<feature type="transmembrane region" description="Helical" evidence="5">
    <location>
        <begin position="46"/>
        <end position="64"/>
    </location>
</feature>
<dbReference type="AlphaFoldDB" id="A0A150IMD0"/>
<keyword evidence="2 5" id="KW-0812">Transmembrane</keyword>
<evidence type="ECO:0000313" key="7">
    <source>
        <dbReference type="Proteomes" id="UP000075398"/>
    </source>
</evidence>
<dbReference type="GO" id="GO:0012505">
    <property type="term" value="C:endomembrane system"/>
    <property type="evidence" value="ECO:0007669"/>
    <property type="project" value="UniProtKB-SubCell"/>
</dbReference>
<protein>
    <recommendedName>
        <fullName evidence="8">NnrU protein</fullName>
    </recommendedName>
</protein>
<organism evidence="6 7">
    <name type="scientific">Candidatus Methanofastidiosum methylothiophilum</name>
    <dbReference type="NCBI Taxonomy" id="1705564"/>
    <lineage>
        <taxon>Archaea</taxon>
        <taxon>Methanobacteriati</taxon>
        <taxon>Methanobacteriota</taxon>
        <taxon>Stenosarchaea group</taxon>
        <taxon>Candidatus Methanofastidiosia</taxon>
        <taxon>Candidatus Methanofastidiosales</taxon>
        <taxon>Candidatus Methanofastidiosaceae</taxon>
        <taxon>Candidatus Methanofastidiosum</taxon>
    </lineage>
</organism>
<dbReference type="EMBL" id="LNGC01000224">
    <property type="protein sequence ID" value="KYC45834.1"/>
    <property type="molecule type" value="Genomic_DNA"/>
</dbReference>
<dbReference type="Proteomes" id="UP000075398">
    <property type="component" value="Unassembled WGS sequence"/>
</dbReference>
<dbReference type="Gene3D" id="1.20.120.1630">
    <property type="match status" value="1"/>
</dbReference>
<keyword evidence="3 5" id="KW-1133">Transmembrane helix</keyword>
<evidence type="ECO:0000256" key="2">
    <source>
        <dbReference type="ARBA" id="ARBA00022692"/>
    </source>
</evidence>
<accession>A0A150IMD0</accession>
<reference evidence="6 7" key="1">
    <citation type="journal article" date="2016" name="ISME J.">
        <title>Chasing the elusive Euryarchaeota class WSA2: genomes reveal a uniquely fastidious methyl-reducing methanogen.</title>
        <authorList>
            <person name="Nobu M.K."/>
            <person name="Narihiro T."/>
            <person name="Kuroda K."/>
            <person name="Mei R."/>
            <person name="Liu W.T."/>
        </authorList>
    </citation>
    <scope>NUCLEOTIDE SEQUENCE [LARGE SCALE GENOMIC DNA]</scope>
    <source>
        <strain evidence="6">U1lsi0528_Bin055</strain>
    </source>
</reference>
<evidence type="ECO:0008006" key="8">
    <source>
        <dbReference type="Google" id="ProtNLM"/>
    </source>
</evidence>
<evidence type="ECO:0000256" key="5">
    <source>
        <dbReference type="SAM" id="Phobius"/>
    </source>
</evidence>
<keyword evidence="4 5" id="KW-0472">Membrane</keyword>
<dbReference type="InterPro" id="IPR007318">
    <property type="entry name" value="Phopholipid_MeTrfase"/>
</dbReference>
<name>A0A150IMD0_9EURY</name>
<gene>
    <name evidence="6" type="ORF">AMQ22_02185</name>
</gene>
<feature type="transmembrane region" description="Helical" evidence="5">
    <location>
        <begin position="76"/>
        <end position="95"/>
    </location>
</feature>
<sequence>MIEYLLVLLVFMIFAIWHSATSKDSFKKIFTSKFKLSLSSYTLIRIPLSLLFLGLTLYLVFLFRKTTPELFTPIKALYGVIPTLIAMWLASYVTLQISKADRLPQYFGILETPKVFFYEGAYSICRHPLYFSWLLAVWGFIITSPYYLYLEFAILITLFVIYMSKEEEKAMIALFGKRYVDYTKRVPFLLPYGFFNKTTNVKNLPNELTTKK</sequence>
<comment type="subcellular location">
    <subcellularLocation>
        <location evidence="1">Endomembrane system</location>
        <topology evidence="1">Multi-pass membrane protein</topology>
    </subcellularLocation>
</comment>
<evidence type="ECO:0000313" key="6">
    <source>
        <dbReference type="EMBL" id="KYC45834.1"/>
    </source>
</evidence>